<dbReference type="GO" id="GO:0046983">
    <property type="term" value="F:protein dimerization activity"/>
    <property type="evidence" value="ECO:0007669"/>
    <property type="project" value="InterPro"/>
</dbReference>
<evidence type="ECO:0000256" key="1">
    <source>
        <dbReference type="ARBA" id="ARBA00023004"/>
    </source>
</evidence>
<dbReference type="Proteomes" id="UP000443153">
    <property type="component" value="Unassembled WGS sequence"/>
</dbReference>
<feature type="domain" description="Ferrous iron transporter FeoA-like" evidence="3">
    <location>
        <begin position="182"/>
        <end position="253"/>
    </location>
</feature>
<dbReference type="Gene3D" id="1.10.10.10">
    <property type="entry name" value="Winged helix-like DNA-binding domain superfamily/Winged helix DNA-binding domain"/>
    <property type="match status" value="1"/>
</dbReference>
<dbReference type="GO" id="GO:0003700">
    <property type="term" value="F:DNA-binding transcription factor activity"/>
    <property type="evidence" value="ECO:0007669"/>
    <property type="project" value="InterPro"/>
</dbReference>
<dbReference type="InterPro" id="IPR008988">
    <property type="entry name" value="Transcriptional_repressor_C"/>
</dbReference>
<organism evidence="4 5">
    <name type="scientific">Maribacter luteus</name>
    <dbReference type="NCBI Taxonomy" id="2594478"/>
    <lineage>
        <taxon>Bacteria</taxon>
        <taxon>Pseudomonadati</taxon>
        <taxon>Bacteroidota</taxon>
        <taxon>Flavobacteriia</taxon>
        <taxon>Flavobacteriales</taxon>
        <taxon>Flavobacteriaceae</taxon>
        <taxon>Maribacter</taxon>
    </lineage>
</organism>
<dbReference type="InterPro" id="IPR001367">
    <property type="entry name" value="Fe_dep_repressor"/>
</dbReference>
<keyword evidence="5" id="KW-1185">Reference proteome</keyword>
<protein>
    <recommendedName>
        <fullName evidence="3">Ferrous iron transporter FeoA-like domain-containing protein</fullName>
    </recommendedName>
</protein>
<dbReference type="InterPro" id="IPR036388">
    <property type="entry name" value="WH-like_DNA-bd_sf"/>
</dbReference>
<dbReference type="OrthoDB" id="9791355at2"/>
<dbReference type="InterPro" id="IPR038157">
    <property type="entry name" value="FeoA_core_dom"/>
</dbReference>
<dbReference type="SMART" id="SM00529">
    <property type="entry name" value="HTH_DTXR"/>
    <property type="match status" value="1"/>
</dbReference>
<evidence type="ECO:0000313" key="4">
    <source>
        <dbReference type="EMBL" id="MRX64028.1"/>
    </source>
</evidence>
<dbReference type="RefSeq" id="WP_154365447.1">
    <property type="nucleotide sequence ID" value="NZ_CANMYZ010000003.1"/>
</dbReference>
<keyword evidence="1" id="KW-0408">Iron</keyword>
<name>A0A6I2MJY4_9FLAO</name>
<dbReference type="GO" id="GO:0046914">
    <property type="term" value="F:transition metal ion binding"/>
    <property type="evidence" value="ECO:0007669"/>
    <property type="project" value="InterPro"/>
</dbReference>
<dbReference type="InterPro" id="IPR022689">
    <property type="entry name" value="Iron_dep_repressor"/>
</dbReference>
<keyword evidence="2" id="KW-0472">Membrane</keyword>
<dbReference type="SUPFAM" id="SSF46785">
    <property type="entry name" value="Winged helix' DNA-binding domain"/>
    <property type="match status" value="1"/>
</dbReference>
<dbReference type="EMBL" id="WKJH01000004">
    <property type="protein sequence ID" value="MRX64028.1"/>
    <property type="molecule type" value="Genomic_DNA"/>
</dbReference>
<proteinExistence type="predicted"/>
<gene>
    <name evidence="4" type="ORF">GJ691_07580</name>
</gene>
<dbReference type="PANTHER" id="PTHR33238">
    <property type="entry name" value="IRON (METAL) DEPENDENT REPRESSOR, DTXR FAMILY"/>
    <property type="match status" value="1"/>
</dbReference>
<dbReference type="Pfam" id="PF04023">
    <property type="entry name" value="FeoA"/>
    <property type="match status" value="1"/>
</dbReference>
<accession>A0A6I2MJY4</accession>
<dbReference type="Gene3D" id="2.30.30.90">
    <property type="match status" value="1"/>
</dbReference>
<dbReference type="SUPFAM" id="SSF47979">
    <property type="entry name" value="Iron-dependent repressor protein, dimerization domain"/>
    <property type="match status" value="1"/>
</dbReference>
<dbReference type="InterPro" id="IPR036421">
    <property type="entry name" value="Fe_dep_repressor_sf"/>
</dbReference>
<feature type="transmembrane region" description="Helical" evidence="2">
    <location>
        <begin position="6"/>
        <end position="24"/>
    </location>
</feature>
<evidence type="ECO:0000259" key="3">
    <source>
        <dbReference type="SMART" id="SM00899"/>
    </source>
</evidence>
<dbReference type="InterPro" id="IPR036390">
    <property type="entry name" value="WH_DNA-bd_sf"/>
</dbReference>
<sequence>MNTYNPLIALLIFLGLSLLGYLFFRPNRGWYWFIKNSSRATDKVIAEDILKRLYHNENASNFLNINDVVRTLKQDEQMVVESINKMTTLGLVKMEGDIVRLTKSGSDYALRIIRAHRLWERYLAEKTGFNKSEWHQRAERKEHELTMDDTNLLANTLGNPQFDPHGDPIPTISGKMAKLKGVPVSDLKVNTIGRIIHIKDKPDIIYKQILAENIHIGSIIRIVEKSSERIVFHSEGEAFKLAPIMAGNITVSVLEKDVAFEEDVLRLNILKENEMAKIIGISKELRGESRRRLLDLGFVKGAEVSIDLLNPLGEPKAYLIKGTSIALRNNQASKILIKK</sequence>
<keyword evidence="2" id="KW-0812">Transmembrane</keyword>
<evidence type="ECO:0000313" key="5">
    <source>
        <dbReference type="Proteomes" id="UP000443153"/>
    </source>
</evidence>
<keyword evidence="2" id="KW-1133">Transmembrane helix</keyword>
<dbReference type="InterPro" id="IPR007167">
    <property type="entry name" value="Fe-transptr_FeoA-like"/>
</dbReference>
<evidence type="ECO:0000256" key="2">
    <source>
        <dbReference type="SAM" id="Phobius"/>
    </source>
</evidence>
<comment type="caution">
    <text evidence="4">The sequence shown here is derived from an EMBL/GenBank/DDBJ whole genome shotgun (WGS) entry which is preliminary data.</text>
</comment>
<dbReference type="SUPFAM" id="SSF50037">
    <property type="entry name" value="C-terminal domain of transcriptional repressors"/>
    <property type="match status" value="1"/>
</dbReference>
<reference evidence="4 5" key="1">
    <citation type="submission" date="2019-11" db="EMBL/GenBank/DDBJ databases">
        <title>Maribacter lutea sp. nov., a marine bacterium isolated from intertidal sand.</title>
        <authorList>
            <person name="Liu A."/>
        </authorList>
    </citation>
    <scope>NUCLEOTIDE SEQUENCE [LARGE SCALE GENOMIC DNA]</scope>
    <source>
        <strain evidence="4 5">RZ05</strain>
    </source>
</reference>
<feature type="domain" description="Ferrous iron transporter FeoA-like" evidence="3">
    <location>
        <begin position="265"/>
        <end position="339"/>
    </location>
</feature>
<dbReference type="Pfam" id="PF02742">
    <property type="entry name" value="Fe_dep_repr_C"/>
    <property type="match status" value="1"/>
</dbReference>
<dbReference type="AlphaFoldDB" id="A0A6I2MJY4"/>
<dbReference type="SMART" id="SM00899">
    <property type="entry name" value="FeoA"/>
    <property type="match status" value="2"/>
</dbReference>
<dbReference type="InterPro" id="IPR050536">
    <property type="entry name" value="DtxR_MntR_Metal-Reg"/>
</dbReference>
<dbReference type="PANTHER" id="PTHR33238:SF7">
    <property type="entry name" value="IRON-DEPENDENT TRANSCRIPTIONAL REGULATOR"/>
    <property type="match status" value="1"/>
</dbReference>